<feature type="domain" description="HTH cro/C1-type" evidence="1">
    <location>
        <begin position="7"/>
        <end position="62"/>
    </location>
</feature>
<dbReference type="RefSeq" id="WP_346101345.1">
    <property type="nucleotide sequence ID" value="NZ_BAAAMU010000003.1"/>
</dbReference>
<evidence type="ECO:0000259" key="1">
    <source>
        <dbReference type="SMART" id="SM00530"/>
    </source>
</evidence>
<dbReference type="InterPro" id="IPR010982">
    <property type="entry name" value="Lambda_DNA-bd_dom_sf"/>
</dbReference>
<dbReference type="InterPro" id="IPR001387">
    <property type="entry name" value="Cro/C1-type_HTH"/>
</dbReference>
<dbReference type="CDD" id="cd00093">
    <property type="entry name" value="HTH_XRE"/>
    <property type="match status" value="1"/>
</dbReference>
<reference evidence="2 3" key="1">
    <citation type="journal article" date="2019" name="Int. J. Syst. Evol. Microbiol.">
        <title>The Global Catalogue of Microorganisms (GCM) 10K type strain sequencing project: providing services to taxonomists for standard genome sequencing and annotation.</title>
        <authorList>
            <consortium name="The Broad Institute Genomics Platform"/>
            <consortium name="The Broad Institute Genome Sequencing Center for Infectious Disease"/>
            <person name="Wu L."/>
            <person name="Ma J."/>
        </authorList>
    </citation>
    <scope>NUCLEOTIDE SEQUENCE [LARGE SCALE GENOMIC DNA]</scope>
    <source>
        <strain evidence="2 3">JCM 13929</strain>
    </source>
</reference>
<dbReference type="SUPFAM" id="SSF47413">
    <property type="entry name" value="lambda repressor-like DNA-binding domains"/>
    <property type="match status" value="1"/>
</dbReference>
<dbReference type="SMART" id="SM00530">
    <property type="entry name" value="HTH_XRE"/>
    <property type="match status" value="1"/>
</dbReference>
<proteinExistence type="predicted"/>
<organism evidence="2 3">
    <name type="scientific">Nonomuraea maheshkhaliensis</name>
    <dbReference type="NCBI Taxonomy" id="419590"/>
    <lineage>
        <taxon>Bacteria</taxon>
        <taxon>Bacillati</taxon>
        <taxon>Actinomycetota</taxon>
        <taxon>Actinomycetes</taxon>
        <taxon>Streptosporangiales</taxon>
        <taxon>Streptosporangiaceae</taxon>
        <taxon>Nonomuraea</taxon>
    </lineage>
</organism>
<evidence type="ECO:0000313" key="2">
    <source>
        <dbReference type="EMBL" id="GAA1613150.1"/>
    </source>
</evidence>
<dbReference type="EMBL" id="BAAAMU010000003">
    <property type="protein sequence ID" value="GAA1613150.1"/>
    <property type="molecule type" value="Genomic_DNA"/>
</dbReference>
<protein>
    <recommendedName>
        <fullName evidence="1">HTH cro/C1-type domain-containing protein</fullName>
    </recommendedName>
</protein>
<name>A0ABN2EQ96_9ACTN</name>
<dbReference type="Gene3D" id="1.10.260.40">
    <property type="entry name" value="lambda repressor-like DNA-binding domains"/>
    <property type="match status" value="1"/>
</dbReference>
<accession>A0ABN2EQ96</accession>
<comment type="caution">
    <text evidence="2">The sequence shown here is derived from an EMBL/GenBank/DDBJ whole genome shotgun (WGS) entry which is preliminary data.</text>
</comment>
<sequence>MTTFGEKMLALMVERGISLRGLARLTHYDVGHLSRVANDHKGPSRSLVEALEKALGADGALTELVPDRAVARRRARAEAAGRYDELRVPQSLELRIPRIQETDITVIRDMLRALIASDRQFGGSHARAYAADYLHNVITPRLQNSASSPVRRALFSVATEFSLRVAAMHLDAGHPSISKTLLGTAFAIAQESDDVTLAAWVLARRGEQEIHEAMLARRRDGSHAYRAHLDQAIAYTTGAAAMASNAPPMARAFILTKQALSFSLKGDRAATLDALHAISAAHEKAGSRDEPEWMEAYGWGHLQHEAARCYSHLRMGDHAVHAIEDAMQLRRDIRPRAFSIGVQIIGLTQTTSFDIERVCALGHELIIAAAQLNSRRVNIRLSEALTALSPYRQISAVREVFEAAEPQPQGDVRG</sequence>
<keyword evidence="3" id="KW-1185">Reference proteome</keyword>
<gene>
    <name evidence="2" type="ORF">GCM10009733_006520</name>
</gene>
<dbReference type="Pfam" id="PF13560">
    <property type="entry name" value="HTH_31"/>
    <property type="match status" value="1"/>
</dbReference>
<evidence type="ECO:0000313" key="3">
    <source>
        <dbReference type="Proteomes" id="UP001500064"/>
    </source>
</evidence>
<dbReference type="Proteomes" id="UP001500064">
    <property type="component" value="Unassembled WGS sequence"/>
</dbReference>